<dbReference type="SUPFAM" id="SSF48317">
    <property type="entry name" value="Acid phosphatase/Vanadium-dependent haloperoxidase"/>
    <property type="match status" value="1"/>
</dbReference>
<protein>
    <submittedName>
        <fullName evidence="4">PAP2 superfamily protein</fullName>
    </submittedName>
</protein>
<dbReference type="InterPro" id="IPR000326">
    <property type="entry name" value="PAP2/HPO"/>
</dbReference>
<dbReference type="STRING" id="573501.SAMN04487999_1227"/>
<dbReference type="SMART" id="SM00014">
    <property type="entry name" value="acidPPc"/>
    <property type="match status" value="1"/>
</dbReference>
<evidence type="ECO:0000256" key="1">
    <source>
        <dbReference type="SAM" id="SignalP"/>
    </source>
</evidence>
<dbReference type="EMBL" id="QOVN01000001">
    <property type="protein sequence ID" value="RXG31378.1"/>
    <property type="molecule type" value="Genomic_DNA"/>
</dbReference>
<accession>A0A1M5WIH9</accession>
<dbReference type="Proteomes" id="UP000290037">
    <property type="component" value="Unassembled WGS sequence"/>
</dbReference>
<proteinExistence type="predicted"/>
<keyword evidence="6" id="KW-1185">Reference proteome</keyword>
<reference evidence="5" key="1">
    <citation type="submission" date="2016-11" db="EMBL/GenBank/DDBJ databases">
        <authorList>
            <person name="Varghese N."/>
            <person name="Submissions S."/>
        </authorList>
    </citation>
    <scope>NUCLEOTIDE SEQUENCE [LARGE SCALE GENOMIC DNA]</scope>
    <source>
        <strain evidence="5">DSM 19859</strain>
    </source>
</reference>
<evidence type="ECO:0000313" key="3">
    <source>
        <dbReference type="EMBL" id="RXG31378.1"/>
    </source>
</evidence>
<dbReference type="InterPro" id="IPR036938">
    <property type="entry name" value="PAP2/HPO_sf"/>
</dbReference>
<dbReference type="Gene3D" id="1.20.144.10">
    <property type="entry name" value="Phosphatidic acid phosphatase type 2/haloperoxidase"/>
    <property type="match status" value="1"/>
</dbReference>
<organism evidence="4 5">
    <name type="scientific">Leeuwenhoekiella palythoae</name>
    <dbReference type="NCBI Taxonomy" id="573501"/>
    <lineage>
        <taxon>Bacteria</taxon>
        <taxon>Pseudomonadati</taxon>
        <taxon>Bacteroidota</taxon>
        <taxon>Flavobacteriia</taxon>
        <taxon>Flavobacteriales</taxon>
        <taxon>Flavobacteriaceae</taxon>
        <taxon>Leeuwenhoekiella</taxon>
    </lineage>
</organism>
<reference evidence="3 6" key="3">
    <citation type="submission" date="2018-07" db="EMBL/GenBank/DDBJ databases">
        <title>Leeuwenhoekiella genomics.</title>
        <authorList>
            <person name="Tahon G."/>
            <person name="Willems A."/>
        </authorList>
    </citation>
    <scope>NUCLEOTIDE SEQUENCE [LARGE SCALE GENOMIC DNA]</scope>
    <source>
        <strain evidence="3 6">LMG 24856</strain>
    </source>
</reference>
<sequence length="296" mass="32821">MHKILPLSLLILLFTSQMSFSQEDTVEDLFDKPNTAKEKNIWNYFTYDMGNVFAGVGFAYSRPLHWQGDDFLRLGGVAAGTTGLFLLDDEIRHNFLSHKDDVPDVLLSYGRYAGAPQNNYGLTGAIYLTGLVTKNEKLRRTGVLMISAATAAGFLQQLSKTLVGRARPGAGFGNHHFKPNGGSAAYRSFPSGHAVLTFTTSYAIAKQFDNKWVKGGIIAVGLIPGLSRIYEEAHWASDVALSWAMSAFIVEAIDKYLDRKYDQKYNPDEDGMAMKKSDFEWNLTFGGNQLGVVFQF</sequence>
<feature type="domain" description="Phosphatidic acid phosphatase type 2/haloperoxidase" evidence="2">
    <location>
        <begin position="141"/>
        <end position="254"/>
    </location>
</feature>
<dbReference type="Pfam" id="PF01569">
    <property type="entry name" value="PAP2"/>
    <property type="match status" value="1"/>
</dbReference>
<dbReference type="RefSeq" id="WP_072981345.1">
    <property type="nucleotide sequence ID" value="NZ_FQXT01000002.1"/>
</dbReference>
<evidence type="ECO:0000313" key="4">
    <source>
        <dbReference type="EMBL" id="SHH87282.1"/>
    </source>
</evidence>
<dbReference type="OrthoDB" id="9773582at2"/>
<evidence type="ECO:0000259" key="2">
    <source>
        <dbReference type="SMART" id="SM00014"/>
    </source>
</evidence>
<dbReference type="Proteomes" id="UP000184240">
    <property type="component" value="Unassembled WGS sequence"/>
</dbReference>
<evidence type="ECO:0000313" key="5">
    <source>
        <dbReference type="Proteomes" id="UP000184240"/>
    </source>
</evidence>
<dbReference type="AlphaFoldDB" id="A0A1M5WIH9"/>
<reference evidence="4" key="2">
    <citation type="submission" date="2016-11" db="EMBL/GenBank/DDBJ databases">
        <authorList>
            <person name="Jaros S."/>
            <person name="Januszkiewicz K."/>
            <person name="Wedrychowicz H."/>
        </authorList>
    </citation>
    <scope>NUCLEOTIDE SEQUENCE [LARGE SCALE GENOMIC DNA]</scope>
    <source>
        <strain evidence="4">DSM 19859</strain>
    </source>
</reference>
<dbReference type="EMBL" id="FQXT01000002">
    <property type="protein sequence ID" value="SHH87282.1"/>
    <property type="molecule type" value="Genomic_DNA"/>
</dbReference>
<feature type="chain" id="PRO_5012612707" evidence="1">
    <location>
        <begin position="22"/>
        <end position="296"/>
    </location>
</feature>
<keyword evidence="1" id="KW-0732">Signal</keyword>
<gene>
    <name evidence="3" type="ORF">DSM01_519</name>
    <name evidence="4" type="ORF">SAMN04487999_1227</name>
</gene>
<feature type="signal peptide" evidence="1">
    <location>
        <begin position="1"/>
        <end position="21"/>
    </location>
</feature>
<name>A0A1M5WIH9_9FLAO</name>
<evidence type="ECO:0000313" key="6">
    <source>
        <dbReference type="Proteomes" id="UP000290037"/>
    </source>
</evidence>